<proteinExistence type="predicted"/>
<dbReference type="PANTHER" id="PTHR43649">
    <property type="entry name" value="ARABINOSE-BINDING PROTEIN-RELATED"/>
    <property type="match status" value="1"/>
</dbReference>
<name>A0ABV7Y419_9ACTN</name>
<keyword evidence="1" id="KW-0472">Membrane</keyword>
<sequence length="609" mass="67853">MTQDNTHGAQSPGRARSRREFVLGALGIGLAATAGSSLLAACSGGKGSGGSGAAPVADAAAVKGGPKTTPLKGVIYPDGYIGPMASEKGKLVVGEEKVTLKIVVPKDKETADWNNNQFSKWYEERTGVHAEFQSVGIEDQWPETMAKVNAMITAGEIPDVFMNIQFSNSQLMLYGQQGLFLPLEKYIADYGVEIKRVYKDYPDTEKVITAPDGHIYSMPYVNDCYHCKAGGQRMWVYKPWLDKLGLKMPETLDEFRDMLIAFKTRDPNGNGKNDEAPLMADSETFLTNYFMGSFMYIPFTGTNARDPWLVVGDDGKVQFVANRDEWRAGLRYIAGLYKEGLIAKESFTQNGDQLRRVGDKKGDRILGAVRAFYWGSFLTIDDDSPDAPWRDYVCVPTLKGPSGTQISTWDYYAPWANGRFVVTNACKNPAVAVMWADGQYELETQMRSYSGVKDKTWRWAKQGEMGISGKQALWTTIGTWSELPDGTWWGQNGTNYRSNDYRLGEVVDPKNPTFEQPLYTNSRDNYFPHKQAQELQLPPVYLNEDQAATAAEIATNLNSHINASTAQFIIGSLNVEDDTVWTKYVDTIEQIGLESYLQTYQEALDAYNK</sequence>
<dbReference type="InterPro" id="IPR050490">
    <property type="entry name" value="Bact_solute-bd_prot1"/>
</dbReference>
<feature type="transmembrane region" description="Helical" evidence="1">
    <location>
        <begin position="21"/>
        <end position="41"/>
    </location>
</feature>
<keyword evidence="1" id="KW-0812">Transmembrane</keyword>
<evidence type="ECO:0000313" key="2">
    <source>
        <dbReference type="EMBL" id="MFC3760006.1"/>
    </source>
</evidence>
<dbReference type="RefSeq" id="WP_205120167.1">
    <property type="nucleotide sequence ID" value="NZ_JAFBCM010000001.1"/>
</dbReference>
<dbReference type="Gene3D" id="3.40.190.10">
    <property type="entry name" value="Periplasmic binding protein-like II"/>
    <property type="match status" value="2"/>
</dbReference>
<evidence type="ECO:0000256" key="1">
    <source>
        <dbReference type="SAM" id="Phobius"/>
    </source>
</evidence>
<keyword evidence="3" id="KW-1185">Reference proteome</keyword>
<dbReference type="SUPFAM" id="SSF53850">
    <property type="entry name" value="Periplasmic binding protein-like II"/>
    <property type="match status" value="1"/>
</dbReference>
<gene>
    <name evidence="2" type="ORF">ACFOUW_04095</name>
</gene>
<accession>A0ABV7Y419</accession>
<evidence type="ECO:0000313" key="3">
    <source>
        <dbReference type="Proteomes" id="UP001595699"/>
    </source>
</evidence>
<organism evidence="2 3">
    <name type="scientific">Tenggerimyces flavus</name>
    <dbReference type="NCBI Taxonomy" id="1708749"/>
    <lineage>
        <taxon>Bacteria</taxon>
        <taxon>Bacillati</taxon>
        <taxon>Actinomycetota</taxon>
        <taxon>Actinomycetes</taxon>
        <taxon>Propionibacteriales</taxon>
        <taxon>Nocardioidaceae</taxon>
        <taxon>Tenggerimyces</taxon>
    </lineage>
</organism>
<reference evidence="3" key="1">
    <citation type="journal article" date="2019" name="Int. J. Syst. Evol. Microbiol.">
        <title>The Global Catalogue of Microorganisms (GCM) 10K type strain sequencing project: providing services to taxonomists for standard genome sequencing and annotation.</title>
        <authorList>
            <consortium name="The Broad Institute Genomics Platform"/>
            <consortium name="The Broad Institute Genome Sequencing Center for Infectious Disease"/>
            <person name="Wu L."/>
            <person name="Ma J."/>
        </authorList>
    </citation>
    <scope>NUCLEOTIDE SEQUENCE [LARGE SCALE GENOMIC DNA]</scope>
    <source>
        <strain evidence="3">CGMCC 4.7241</strain>
    </source>
</reference>
<dbReference type="PANTHER" id="PTHR43649:SF12">
    <property type="entry name" value="DIACETYLCHITOBIOSE BINDING PROTEIN DASA"/>
    <property type="match status" value="1"/>
</dbReference>
<dbReference type="PROSITE" id="PS51318">
    <property type="entry name" value="TAT"/>
    <property type="match status" value="1"/>
</dbReference>
<dbReference type="InterPro" id="IPR006311">
    <property type="entry name" value="TAT_signal"/>
</dbReference>
<dbReference type="Proteomes" id="UP001595699">
    <property type="component" value="Unassembled WGS sequence"/>
</dbReference>
<keyword evidence="1" id="KW-1133">Transmembrane helix</keyword>
<comment type="caution">
    <text evidence="2">The sequence shown here is derived from an EMBL/GenBank/DDBJ whole genome shotgun (WGS) entry which is preliminary data.</text>
</comment>
<protein>
    <submittedName>
        <fullName evidence="2">Extracellular solute-binding protein</fullName>
    </submittedName>
</protein>
<dbReference type="EMBL" id="JBHRZH010000004">
    <property type="protein sequence ID" value="MFC3760006.1"/>
    <property type="molecule type" value="Genomic_DNA"/>
</dbReference>